<dbReference type="RefSeq" id="WP_160990268.1">
    <property type="nucleotide sequence ID" value="NZ_WWCO01000006.1"/>
</dbReference>
<gene>
    <name evidence="1" type="ORF">GTP38_11100</name>
</gene>
<comment type="caution">
    <text evidence="1">The sequence shown here is derived from an EMBL/GenBank/DDBJ whole genome shotgun (WGS) entry which is preliminary data.</text>
</comment>
<name>A0ABW9V5B8_9BURK</name>
<evidence type="ECO:0000313" key="1">
    <source>
        <dbReference type="EMBL" id="MYM34886.1"/>
    </source>
</evidence>
<protein>
    <submittedName>
        <fullName evidence="1">Uncharacterized protein</fullName>
    </submittedName>
</protein>
<dbReference type="EMBL" id="WWCO01000006">
    <property type="protein sequence ID" value="MYM34886.1"/>
    <property type="molecule type" value="Genomic_DNA"/>
</dbReference>
<dbReference type="Proteomes" id="UP000449678">
    <property type="component" value="Unassembled WGS sequence"/>
</dbReference>
<reference evidence="1 2" key="1">
    <citation type="submission" date="2019-12" db="EMBL/GenBank/DDBJ databases">
        <title>Novel species isolated from a subtropical stream in China.</title>
        <authorList>
            <person name="Lu H."/>
        </authorList>
    </citation>
    <scope>NUCLEOTIDE SEQUENCE [LARGE SCALE GENOMIC DNA]</scope>
    <source>
        <strain evidence="1 2">FT94W</strain>
    </source>
</reference>
<accession>A0ABW9V5B8</accession>
<organism evidence="1 2">
    <name type="scientific">Duganella lactea</name>
    <dbReference type="NCBI Taxonomy" id="2692173"/>
    <lineage>
        <taxon>Bacteria</taxon>
        <taxon>Pseudomonadati</taxon>
        <taxon>Pseudomonadota</taxon>
        <taxon>Betaproteobacteria</taxon>
        <taxon>Burkholderiales</taxon>
        <taxon>Oxalobacteraceae</taxon>
        <taxon>Telluria group</taxon>
        <taxon>Duganella</taxon>
    </lineage>
</organism>
<keyword evidence="2" id="KW-1185">Reference proteome</keyword>
<proteinExistence type="predicted"/>
<evidence type="ECO:0000313" key="2">
    <source>
        <dbReference type="Proteomes" id="UP000449678"/>
    </source>
</evidence>
<sequence length="88" mass="10007">MSATERGLLAQLFGAEPSQAEIACRRIMTLYMDNDQMTSHELRCYEIAMEGLGVPPAQRRAQMQAAIELKRDRIMARRAKEVRREAAP</sequence>